<dbReference type="EMBL" id="JANBPW010004146">
    <property type="protein sequence ID" value="KAJ1935712.1"/>
    <property type="molecule type" value="Genomic_DNA"/>
</dbReference>
<proteinExistence type="predicted"/>
<evidence type="ECO:0000313" key="1">
    <source>
        <dbReference type="EMBL" id="KAJ1935712.1"/>
    </source>
</evidence>
<sequence>MLRSSLQQAVKSTVQQPSLRDAQFDVDINEPPPMQTPESVKPFSNSGACAPIPVQRLQLVGRVDNIEVFVDMQAFNNVPMLPTEYQPMLPLFIQVLRVLSTRVFQLDAGALHVFVDRDSPIIAFNRGRALFFNLRFFVALGHADVVGGNSSASHIAGLTQADVYAYWFMTFCHELAHHFVHAHDAAHGFYMSAFAEEYMSKLIKLFRK</sequence>
<name>A0ACC1J398_9FUNG</name>
<organism evidence="1 2">
    <name type="scientific">Linderina macrospora</name>
    <dbReference type="NCBI Taxonomy" id="4868"/>
    <lineage>
        <taxon>Eukaryota</taxon>
        <taxon>Fungi</taxon>
        <taxon>Fungi incertae sedis</taxon>
        <taxon>Zoopagomycota</taxon>
        <taxon>Kickxellomycotina</taxon>
        <taxon>Kickxellomycetes</taxon>
        <taxon>Kickxellales</taxon>
        <taxon>Kickxellaceae</taxon>
        <taxon>Linderina</taxon>
    </lineage>
</organism>
<accession>A0ACC1J398</accession>
<gene>
    <name evidence="1" type="ORF">FBU59_005296</name>
</gene>
<protein>
    <submittedName>
        <fullName evidence="1">Uncharacterized protein</fullName>
    </submittedName>
</protein>
<comment type="caution">
    <text evidence="1">The sequence shown here is derived from an EMBL/GenBank/DDBJ whole genome shotgun (WGS) entry which is preliminary data.</text>
</comment>
<evidence type="ECO:0000313" key="2">
    <source>
        <dbReference type="Proteomes" id="UP001150603"/>
    </source>
</evidence>
<keyword evidence="2" id="KW-1185">Reference proteome</keyword>
<reference evidence="1" key="1">
    <citation type="submission" date="2022-07" db="EMBL/GenBank/DDBJ databases">
        <title>Phylogenomic reconstructions and comparative analyses of Kickxellomycotina fungi.</title>
        <authorList>
            <person name="Reynolds N.K."/>
            <person name="Stajich J.E."/>
            <person name="Barry K."/>
            <person name="Grigoriev I.V."/>
            <person name="Crous P."/>
            <person name="Smith M.E."/>
        </authorList>
    </citation>
    <scope>NUCLEOTIDE SEQUENCE</scope>
    <source>
        <strain evidence="1">NRRL 5244</strain>
    </source>
</reference>
<dbReference type="Proteomes" id="UP001150603">
    <property type="component" value="Unassembled WGS sequence"/>
</dbReference>